<accession>A0A1N6K3C8</accession>
<evidence type="ECO:0000256" key="3">
    <source>
        <dbReference type="ARBA" id="ARBA00022801"/>
    </source>
</evidence>
<dbReference type="InterPro" id="IPR007312">
    <property type="entry name" value="Phosphoesterase"/>
</dbReference>
<organism evidence="5 6">
    <name type="scientific">Paraburkholderia phenazinium</name>
    <dbReference type="NCBI Taxonomy" id="60549"/>
    <lineage>
        <taxon>Bacteria</taxon>
        <taxon>Pseudomonadati</taxon>
        <taxon>Pseudomonadota</taxon>
        <taxon>Betaproteobacteria</taxon>
        <taxon>Burkholderiales</taxon>
        <taxon>Burkholderiaceae</taxon>
        <taxon>Paraburkholderia</taxon>
    </lineage>
</organism>
<evidence type="ECO:0000256" key="1">
    <source>
        <dbReference type="ARBA" id="ARBA00009717"/>
    </source>
</evidence>
<feature type="domain" description="Bacterial phospholipase C C-terminal" evidence="4">
    <location>
        <begin position="504"/>
        <end position="590"/>
    </location>
</feature>
<dbReference type="EMBL" id="FSRM01000002">
    <property type="protein sequence ID" value="SIO51051.1"/>
    <property type="molecule type" value="Genomic_DNA"/>
</dbReference>
<dbReference type="InterPro" id="IPR006311">
    <property type="entry name" value="TAT_signal"/>
</dbReference>
<proteinExistence type="inferred from homology"/>
<dbReference type="PANTHER" id="PTHR31956">
    <property type="entry name" value="NON-SPECIFIC PHOSPHOLIPASE C4-RELATED"/>
    <property type="match status" value="1"/>
</dbReference>
<dbReference type="InterPro" id="IPR017767">
    <property type="entry name" value="PC-PLC"/>
</dbReference>
<dbReference type="InterPro" id="IPR017850">
    <property type="entry name" value="Alkaline_phosphatase_core_sf"/>
</dbReference>
<name>A0A1N6K3C8_9BURK</name>
<gene>
    <name evidence="5" type="ORF">SAMN05444168_5909</name>
</gene>
<dbReference type="CDD" id="cd16014">
    <property type="entry name" value="PLC"/>
    <property type="match status" value="1"/>
</dbReference>
<dbReference type="RefSeq" id="WP_074267820.1">
    <property type="nucleotide sequence ID" value="NZ_FSRM01000002.1"/>
</dbReference>
<dbReference type="EC" id="3.1.4.3" evidence="2"/>
<dbReference type="Pfam" id="PF05506">
    <property type="entry name" value="PLipase_C_C"/>
    <property type="match status" value="2"/>
</dbReference>
<dbReference type="AlphaFoldDB" id="A0A1N6K3C8"/>
<dbReference type="Proteomes" id="UP000184693">
    <property type="component" value="Unassembled WGS sequence"/>
</dbReference>
<comment type="similarity">
    <text evidence="1">Belongs to the bacterial phospholipase C family.</text>
</comment>
<reference evidence="5 6" key="1">
    <citation type="submission" date="2016-11" db="EMBL/GenBank/DDBJ databases">
        <authorList>
            <person name="Jaros S."/>
            <person name="Januszkiewicz K."/>
            <person name="Wedrychowicz H."/>
        </authorList>
    </citation>
    <scope>NUCLEOTIDE SEQUENCE [LARGE SCALE GENOMIC DNA]</scope>
    <source>
        <strain evidence="5 6">GAS86</strain>
    </source>
</reference>
<dbReference type="GO" id="GO:0034480">
    <property type="term" value="F:phosphatidylcholine phospholipase C activity"/>
    <property type="evidence" value="ECO:0007669"/>
    <property type="project" value="UniProtKB-EC"/>
</dbReference>
<keyword evidence="3" id="KW-0378">Hydrolase</keyword>
<dbReference type="Gene3D" id="3.40.720.10">
    <property type="entry name" value="Alkaline Phosphatase, subunit A"/>
    <property type="match status" value="2"/>
</dbReference>
<evidence type="ECO:0000256" key="2">
    <source>
        <dbReference type="ARBA" id="ARBA00012018"/>
    </source>
</evidence>
<dbReference type="PROSITE" id="PS51318">
    <property type="entry name" value="TAT"/>
    <property type="match status" value="1"/>
</dbReference>
<dbReference type="Pfam" id="PF04185">
    <property type="entry name" value="Phosphoesterase"/>
    <property type="match status" value="1"/>
</dbReference>
<dbReference type="InterPro" id="IPR008475">
    <property type="entry name" value="PLipase_C_C"/>
</dbReference>
<protein>
    <recommendedName>
        <fullName evidence="2">phospholipase C</fullName>
        <ecNumber evidence="2">3.1.4.3</ecNumber>
    </recommendedName>
</protein>
<evidence type="ECO:0000313" key="5">
    <source>
        <dbReference type="EMBL" id="SIO51051.1"/>
    </source>
</evidence>
<dbReference type="PANTHER" id="PTHR31956:SF1">
    <property type="entry name" value="NON-SPECIFIC PHOSPHOLIPASE C1"/>
    <property type="match status" value="1"/>
</dbReference>
<sequence>MTSNSRRDFLRAAAQAAGAATALGAVPMGIRSALAIPAHNATGTIEDVQHIVVFMQENRSFDNYFGSLRGVRGFGDTRPIPLTTGKSVFFQPANNADGYVLPFRPNLPNLGLQFVQDLDHSWPGTHAAWNSGRYDQWVPVKGTTTMFHLTREDIPFHYQLADSFTICDAYHCAAMTPTDPNRYYMWTGWVGNDGTGGGPVIDNAEAGYSWSTFPEKLEAAGISWKVYQDMGSGLNPSTGWGDDENPFIGNFGDTSLLFFKQYQNAQPGSPLFEKARTGTQVEVSGTYFDILRKDVQNNTLPQVSYIVAPEAFSEHGNWPPNYGAWYVDQVLQALTSNPEVWSKTVLLLTYDENDGLFDHMPPPYASSTPATGLSTVSTANEFFAGSSGNQPGPYGLGPRVPMIAISPWSKGGYVCSEVFDHTSIIRFIQKRFGHGNSLEEPNITAWRRTVCGDLTSIFNFRNPNDGFPQLPPTSFPADKNRHPDVVPVVPSSQSLPKQESGVRPARALPYEFFVRGGVSGQGNAFRLHMTNTGRAGVNFQVYSGNATDLPRSYTVEAGKDLSDELMLAPGGSYDFSVFGPNGYLRRFVGKANSTGEQQTAFQIADGYDVANGNLQLRLTNPGKERSVFKVESAYNSPMSGDLSVRGGDVSVLMIDLRNSFGWYDLTVTINADANALWRIAGHVETGRDSVSDPALGG</sequence>
<evidence type="ECO:0000313" key="6">
    <source>
        <dbReference type="Proteomes" id="UP000184693"/>
    </source>
</evidence>
<dbReference type="GO" id="GO:0016042">
    <property type="term" value="P:lipid catabolic process"/>
    <property type="evidence" value="ECO:0007669"/>
    <property type="project" value="InterPro"/>
</dbReference>
<evidence type="ECO:0000259" key="4">
    <source>
        <dbReference type="Pfam" id="PF05506"/>
    </source>
</evidence>
<dbReference type="OrthoDB" id="980947at2"/>
<dbReference type="NCBIfam" id="TIGR03396">
    <property type="entry name" value="PC_PLC"/>
    <property type="match status" value="1"/>
</dbReference>
<feature type="domain" description="Bacterial phospholipase C C-terminal" evidence="4">
    <location>
        <begin position="606"/>
        <end position="682"/>
    </location>
</feature>